<keyword evidence="3" id="KW-0004">4Fe-4S</keyword>
<organism evidence="12 13">
    <name type="scientific">Nocardia niwae</name>
    <dbReference type="NCBI Taxonomy" id="626084"/>
    <lineage>
        <taxon>Bacteria</taxon>
        <taxon>Bacillati</taxon>
        <taxon>Actinomycetota</taxon>
        <taxon>Actinomycetes</taxon>
        <taxon>Mycobacteriales</taxon>
        <taxon>Nocardiaceae</taxon>
        <taxon>Nocardia</taxon>
    </lineage>
</organism>
<dbReference type="Proteomes" id="UP001550535">
    <property type="component" value="Unassembled WGS sequence"/>
</dbReference>
<dbReference type="SMART" id="SM00986">
    <property type="entry name" value="UDG"/>
    <property type="match status" value="1"/>
</dbReference>
<feature type="domain" description="Uracil-DNA glycosylase-like" evidence="11">
    <location>
        <begin position="88"/>
        <end position="244"/>
    </location>
</feature>
<comment type="caution">
    <text evidence="12">The sequence shown here is derived from an EMBL/GenBank/DDBJ whole genome shotgun (WGS) entry which is preliminary data.</text>
</comment>
<keyword evidence="7" id="KW-0408">Iron</keyword>
<dbReference type="SUPFAM" id="SSF52141">
    <property type="entry name" value="Uracil-DNA glycosylase-like"/>
    <property type="match status" value="1"/>
</dbReference>
<dbReference type="CDD" id="cd10030">
    <property type="entry name" value="UDG-F4_TTUDGA_SPO1dp_like"/>
    <property type="match status" value="1"/>
</dbReference>
<dbReference type="InterPro" id="IPR036895">
    <property type="entry name" value="Uracil-DNA_glycosylase-like_sf"/>
</dbReference>
<dbReference type="RefSeq" id="WP_084488567.1">
    <property type="nucleotide sequence ID" value="NZ_JBEYBM010000001.1"/>
</dbReference>
<dbReference type="InterPro" id="IPR005122">
    <property type="entry name" value="Uracil-DNA_glycosylase-like"/>
</dbReference>
<keyword evidence="8" id="KW-0411">Iron-sulfur</keyword>
<evidence type="ECO:0000256" key="5">
    <source>
        <dbReference type="ARBA" id="ARBA00022763"/>
    </source>
</evidence>
<dbReference type="InterPro" id="IPR005273">
    <property type="entry name" value="Ura-DNA_glyco_family4"/>
</dbReference>
<dbReference type="NCBIfam" id="TIGR00758">
    <property type="entry name" value="UDG_fam4"/>
    <property type="match status" value="1"/>
</dbReference>
<feature type="region of interest" description="Disordered" evidence="10">
    <location>
        <begin position="1"/>
        <end position="49"/>
    </location>
</feature>
<dbReference type="PANTHER" id="PTHR33693:SF9">
    <property type="entry name" value="TYPE-4 URACIL-DNA GLYCOSYLASE"/>
    <property type="match status" value="1"/>
</dbReference>
<gene>
    <name evidence="12" type="ORF">ABZ507_01065</name>
</gene>
<evidence type="ECO:0000256" key="9">
    <source>
        <dbReference type="ARBA" id="ARBA00023204"/>
    </source>
</evidence>
<keyword evidence="9" id="KW-0234">DNA repair</keyword>
<evidence type="ECO:0000256" key="10">
    <source>
        <dbReference type="SAM" id="MobiDB-lite"/>
    </source>
</evidence>
<feature type="compositionally biased region" description="Basic and acidic residues" evidence="10">
    <location>
        <begin position="7"/>
        <end position="20"/>
    </location>
</feature>
<evidence type="ECO:0000256" key="6">
    <source>
        <dbReference type="ARBA" id="ARBA00022801"/>
    </source>
</evidence>
<accession>A0ABV2X3I0</accession>
<evidence type="ECO:0000259" key="11">
    <source>
        <dbReference type="SMART" id="SM00986"/>
    </source>
</evidence>
<dbReference type="InterPro" id="IPR051536">
    <property type="entry name" value="UDG_Type-4/5"/>
</dbReference>
<dbReference type="NCBIfam" id="TIGR03914">
    <property type="entry name" value="UDG_fam_dom"/>
    <property type="match status" value="1"/>
</dbReference>
<keyword evidence="13" id="KW-1185">Reference proteome</keyword>
<evidence type="ECO:0000313" key="13">
    <source>
        <dbReference type="Proteomes" id="UP001550535"/>
    </source>
</evidence>
<evidence type="ECO:0000256" key="3">
    <source>
        <dbReference type="ARBA" id="ARBA00022485"/>
    </source>
</evidence>
<dbReference type="EMBL" id="JBEYBR010000002">
    <property type="protein sequence ID" value="MEU2120394.1"/>
    <property type="molecule type" value="Genomic_DNA"/>
</dbReference>
<name>A0ABV2X3I0_9NOCA</name>
<keyword evidence="4" id="KW-0479">Metal-binding</keyword>
<keyword evidence="5" id="KW-0227">DNA damage</keyword>
<evidence type="ECO:0000313" key="12">
    <source>
        <dbReference type="EMBL" id="MEU2120394.1"/>
    </source>
</evidence>
<reference evidence="12 13" key="1">
    <citation type="submission" date="2024-06" db="EMBL/GenBank/DDBJ databases">
        <title>The Natural Products Discovery Center: Release of the First 8490 Sequenced Strains for Exploring Actinobacteria Biosynthetic Diversity.</title>
        <authorList>
            <person name="Kalkreuter E."/>
            <person name="Kautsar S.A."/>
            <person name="Yang D."/>
            <person name="Bader C.D."/>
            <person name="Teijaro C.N."/>
            <person name="Fluegel L."/>
            <person name="Davis C.M."/>
            <person name="Simpson J.R."/>
            <person name="Lauterbach L."/>
            <person name="Steele A.D."/>
            <person name="Gui C."/>
            <person name="Meng S."/>
            <person name="Li G."/>
            <person name="Viehrig K."/>
            <person name="Ye F."/>
            <person name="Su P."/>
            <person name="Kiefer A.F."/>
            <person name="Nichols A."/>
            <person name="Cepeda A.J."/>
            <person name="Yan W."/>
            <person name="Fan B."/>
            <person name="Jiang Y."/>
            <person name="Adhikari A."/>
            <person name="Zheng C.-J."/>
            <person name="Schuster L."/>
            <person name="Cowan T.M."/>
            <person name="Smanski M.J."/>
            <person name="Chevrette M.G."/>
            <person name="De Carvalho L.P.S."/>
            <person name="Shen B."/>
        </authorList>
    </citation>
    <scope>NUCLEOTIDE SEQUENCE [LARGE SCALE GENOMIC DNA]</scope>
    <source>
        <strain evidence="12 13">NPDC019434</strain>
    </source>
</reference>
<dbReference type="PANTHER" id="PTHR33693">
    <property type="entry name" value="TYPE-5 URACIL-DNA GLYCOSYLASE"/>
    <property type="match status" value="1"/>
</dbReference>
<evidence type="ECO:0000256" key="7">
    <source>
        <dbReference type="ARBA" id="ARBA00023004"/>
    </source>
</evidence>
<evidence type="ECO:0000256" key="8">
    <source>
        <dbReference type="ARBA" id="ARBA00023014"/>
    </source>
</evidence>
<feature type="compositionally biased region" description="Basic and acidic residues" evidence="10">
    <location>
        <begin position="31"/>
        <end position="45"/>
    </location>
</feature>
<proteinExistence type="inferred from homology"/>
<dbReference type="SMART" id="SM00987">
    <property type="entry name" value="UreE_C"/>
    <property type="match status" value="1"/>
</dbReference>
<evidence type="ECO:0000256" key="2">
    <source>
        <dbReference type="ARBA" id="ARBA00019403"/>
    </source>
</evidence>
<protein>
    <recommendedName>
        <fullName evidence="2">Type-4 uracil-DNA glycosylase</fullName>
    </recommendedName>
</protein>
<evidence type="ECO:0000256" key="4">
    <source>
        <dbReference type="ARBA" id="ARBA00022723"/>
    </source>
</evidence>
<dbReference type="Pfam" id="PF03167">
    <property type="entry name" value="UDG"/>
    <property type="match status" value="1"/>
</dbReference>
<evidence type="ECO:0000256" key="1">
    <source>
        <dbReference type="ARBA" id="ARBA00006521"/>
    </source>
</evidence>
<dbReference type="Gene3D" id="3.40.470.10">
    <property type="entry name" value="Uracil-DNA glycosylase-like domain"/>
    <property type="match status" value="1"/>
</dbReference>
<keyword evidence="6" id="KW-0378">Hydrolase</keyword>
<sequence length="257" mass="27793">MARRSARGRESRDPRVRAAETGKPPPAQAAEELRDSRRGPTEGRRRTVTKAPGAAMFVPQDADLARLRRAACDCRGCDLYRHATQTVFGAGPPDADVVLIGEQPGDQEDVAGQPFVGPAGRLLDRALADAGIDRDAAYLTNAVKHFKFVERGKRRIHKQPGRTEVVACSAWLDAELGLLRPRLVVCLGAIAAQALLGPSFKVSTRRGEVVETADFRAIATVHPSSVLRAPDRTAAYEAFVADLRIVREQLGKSAATR</sequence>
<comment type="similarity">
    <text evidence="1">Belongs to the uracil-DNA glycosylase (UDG) superfamily. Type 4 (UDGa) family.</text>
</comment>